<dbReference type="AlphaFoldDB" id="V5GEW2"/>
<evidence type="ECO:0000256" key="2">
    <source>
        <dbReference type="ARBA" id="ARBA00023242"/>
    </source>
</evidence>
<dbReference type="PROSITE" id="PS50196">
    <property type="entry name" value="RANBD1"/>
    <property type="match status" value="1"/>
</dbReference>
<evidence type="ECO:0000313" key="5">
    <source>
        <dbReference type="Proteomes" id="UP000019377"/>
    </source>
</evidence>
<dbReference type="InterPro" id="IPR045255">
    <property type="entry name" value="RanBP1-like"/>
</dbReference>
<dbReference type="SUPFAM" id="SSF50729">
    <property type="entry name" value="PH domain-like"/>
    <property type="match status" value="1"/>
</dbReference>
<evidence type="ECO:0000313" key="4">
    <source>
        <dbReference type="EMBL" id="EST04542.1"/>
    </source>
</evidence>
<dbReference type="OMA" id="IKHYHAR"/>
<protein>
    <recommendedName>
        <fullName evidence="3">RanBD1 domain-containing protein</fullName>
    </recommendedName>
</protein>
<keyword evidence="2" id="KW-0539">Nucleus</keyword>
<dbReference type="Gene3D" id="2.30.29.30">
    <property type="entry name" value="Pleckstrin-homology domain (PH domain)/Phosphotyrosine-binding domain (PTB)"/>
    <property type="match status" value="1"/>
</dbReference>
<dbReference type="OrthoDB" id="185618at2759"/>
<keyword evidence="5" id="KW-1185">Reference proteome</keyword>
<name>V5GEW2_KALBG</name>
<dbReference type="InterPro" id="IPR000156">
    <property type="entry name" value="Ran_bind_dom"/>
</dbReference>
<dbReference type="PANTHER" id="PTHR23138">
    <property type="entry name" value="RAN BINDING PROTEIN"/>
    <property type="match status" value="1"/>
</dbReference>
<gene>
    <name evidence="4" type="ORF">PSEUBRA_SCAF9g01332</name>
</gene>
<dbReference type="Proteomes" id="UP000019377">
    <property type="component" value="Unassembled WGS sequence"/>
</dbReference>
<dbReference type="GO" id="GO:0005634">
    <property type="term" value="C:nucleus"/>
    <property type="evidence" value="ECO:0007669"/>
    <property type="project" value="UniProtKB-SubCell"/>
</dbReference>
<evidence type="ECO:0000259" key="3">
    <source>
        <dbReference type="PROSITE" id="PS50196"/>
    </source>
</evidence>
<dbReference type="PANTHER" id="PTHR23138:SF142">
    <property type="entry name" value="RAN-BINDING PROTEIN 3B-RELATED"/>
    <property type="match status" value="1"/>
</dbReference>
<dbReference type="InterPro" id="IPR011993">
    <property type="entry name" value="PH-like_dom_sf"/>
</dbReference>
<dbReference type="Pfam" id="PF00638">
    <property type="entry name" value="Ran_BP1"/>
    <property type="match status" value="1"/>
</dbReference>
<organism evidence="4 5">
    <name type="scientific">Kalmanozyma brasiliensis (strain GHG001)</name>
    <name type="common">Yeast</name>
    <name type="synonym">Pseudozyma brasiliensis</name>
    <dbReference type="NCBI Taxonomy" id="1365824"/>
    <lineage>
        <taxon>Eukaryota</taxon>
        <taxon>Fungi</taxon>
        <taxon>Dikarya</taxon>
        <taxon>Basidiomycota</taxon>
        <taxon>Ustilaginomycotina</taxon>
        <taxon>Ustilaginomycetes</taxon>
        <taxon>Ustilaginales</taxon>
        <taxon>Ustilaginaceae</taxon>
        <taxon>Kalmanozyma</taxon>
    </lineage>
</organism>
<evidence type="ECO:0000256" key="1">
    <source>
        <dbReference type="ARBA" id="ARBA00004123"/>
    </source>
</evidence>
<feature type="domain" description="RanBD1" evidence="3">
    <location>
        <begin position="1"/>
        <end position="92"/>
    </location>
</feature>
<dbReference type="SMART" id="SM00160">
    <property type="entry name" value="RanBD"/>
    <property type="match status" value="1"/>
</dbReference>
<dbReference type="eggNOG" id="KOG0864">
    <property type="taxonomic scope" value="Eukaryota"/>
</dbReference>
<dbReference type="EMBL" id="KI545895">
    <property type="protein sequence ID" value="EST04542.1"/>
    <property type="molecule type" value="Genomic_DNA"/>
</dbReference>
<comment type="subcellular location">
    <subcellularLocation>
        <location evidence="1">Nucleus</location>
    </subcellularLocation>
</comment>
<proteinExistence type="predicted"/>
<dbReference type="GeneID" id="27422353"/>
<dbReference type="HOGENOM" id="CLU_2264865_0_0_1"/>
<accession>V5GEW2</accession>
<dbReference type="STRING" id="1365824.V5GEW2"/>
<reference evidence="5" key="1">
    <citation type="journal article" date="2013" name="Genome Announc.">
        <title>Draft genome sequence of Pseudozyma brasiliensis sp. nov. strain GHG001, a high producer of endo-1,4-xylanase isolated from an insect pest of sugarcane.</title>
        <authorList>
            <person name="Oliveira J.V.D.C."/>
            <person name="dos Santos R.A.C."/>
            <person name="Borges T.A."/>
            <person name="Riano-Pachon D.M."/>
            <person name="Goldman G.H."/>
        </authorList>
    </citation>
    <scope>NUCLEOTIDE SEQUENCE [LARGE SCALE GENOMIC DNA]</scope>
    <source>
        <strain evidence="5">GHG001</strain>
    </source>
</reference>
<sequence>MAEDQSWKERGTGTLRVNIPKKSSDKRLARLVMRADGILRVILNVPLFQGMKCELHEKFVRIVALEDTKPVHYAIKLSNPNNAAALMDVLDDFVISEDSSAQA</sequence>